<evidence type="ECO:0000256" key="6">
    <source>
        <dbReference type="ARBA" id="ARBA00023242"/>
    </source>
</evidence>
<dbReference type="EMBL" id="JAPMOS010000001">
    <property type="protein sequence ID" value="KAJ4462886.1"/>
    <property type="molecule type" value="Genomic_DNA"/>
</dbReference>
<feature type="compositionally biased region" description="Low complexity" evidence="7">
    <location>
        <begin position="184"/>
        <end position="204"/>
    </location>
</feature>
<reference evidence="9" key="1">
    <citation type="journal article" date="2022" name="bioRxiv">
        <title>Genomics of Preaxostyla Flagellates Illuminates Evolutionary Transitions and the Path Towards Mitochondrial Loss.</title>
        <authorList>
            <person name="Novak L.V.F."/>
            <person name="Treitli S.C."/>
            <person name="Pyrih J."/>
            <person name="Halakuc P."/>
            <person name="Pipaliya S.V."/>
            <person name="Vacek V."/>
            <person name="Brzon O."/>
            <person name="Soukal P."/>
            <person name="Eme L."/>
            <person name="Dacks J.B."/>
            <person name="Karnkowska A."/>
            <person name="Elias M."/>
            <person name="Hampl V."/>
        </authorList>
    </citation>
    <scope>NUCLEOTIDE SEQUENCE</scope>
    <source>
        <strain evidence="9">RCP-MX</strain>
    </source>
</reference>
<keyword evidence="5" id="KW-0804">Transcription</keyword>
<evidence type="ECO:0000256" key="7">
    <source>
        <dbReference type="SAM" id="MobiDB-lite"/>
    </source>
</evidence>
<keyword evidence="10" id="KW-1185">Reference proteome</keyword>
<evidence type="ECO:0000313" key="10">
    <source>
        <dbReference type="Proteomes" id="UP001141327"/>
    </source>
</evidence>
<keyword evidence="6" id="KW-0539">Nucleus</keyword>
<feature type="compositionally biased region" description="Pro residues" evidence="7">
    <location>
        <begin position="165"/>
        <end position="183"/>
    </location>
</feature>
<feature type="region of interest" description="Disordered" evidence="7">
    <location>
        <begin position="139"/>
        <end position="258"/>
    </location>
</feature>
<dbReference type="Pfam" id="PF03874">
    <property type="entry name" value="RNA_pol_Rpb4"/>
    <property type="match status" value="1"/>
</dbReference>
<comment type="similarity">
    <text evidence="2">Belongs to the eukaryotic RPC9 RNA polymerase subunit family.</text>
</comment>
<dbReference type="PANTHER" id="PTHR15561">
    <property type="entry name" value="CALCITONIN GENE-RELATED PEPTIDE-RECEPTOR COMPONENT PROTEIN"/>
    <property type="match status" value="1"/>
</dbReference>
<dbReference type="SMART" id="SM00657">
    <property type="entry name" value="RPOL4c"/>
    <property type="match status" value="1"/>
</dbReference>
<dbReference type="InterPro" id="IPR038846">
    <property type="entry name" value="RPC9"/>
</dbReference>
<evidence type="ECO:0000256" key="1">
    <source>
        <dbReference type="ARBA" id="ARBA00004123"/>
    </source>
</evidence>
<gene>
    <name evidence="9" type="ORF">PAPYR_94</name>
</gene>
<protein>
    <recommendedName>
        <fullName evidence="3">DNA-directed RNA polymerase III subunit RPC9</fullName>
    </recommendedName>
</protein>
<dbReference type="SUPFAM" id="SSF47819">
    <property type="entry name" value="HRDC-like"/>
    <property type="match status" value="1"/>
</dbReference>
<evidence type="ECO:0000256" key="3">
    <source>
        <dbReference type="ARBA" id="ARBA00016672"/>
    </source>
</evidence>
<comment type="subcellular location">
    <subcellularLocation>
        <location evidence="1">Nucleus</location>
    </subcellularLocation>
</comment>
<dbReference type="Proteomes" id="UP001141327">
    <property type="component" value="Unassembled WGS sequence"/>
</dbReference>
<dbReference type="InterPro" id="IPR038324">
    <property type="entry name" value="Rpb4/RPC9_sf"/>
</dbReference>
<dbReference type="InterPro" id="IPR006590">
    <property type="entry name" value="RNA_pol_Rpb4/RPC9_core"/>
</dbReference>
<evidence type="ECO:0000313" key="9">
    <source>
        <dbReference type="EMBL" id="KAJ4462886.1"/>
    </source>
</evidence>
<accession>A0ABQ8UXP9</accession>
<evidence type="ECO:0000256" key="4">
    <source>
        <dbReference type="ARBA" id="ARBA00022478"/>
    </source>
</evidence>
<proteinExistence type="inferred from homology"/>
<keyword evidence="4" id="KW-0240">DNA-directed RNA polymerase</keyword>
<evidence type="ECO:0000256" key="2">
    <source>
        <dbReference type="ARBA" id="ARBA00006898"/>
    </source>
</evidence>
<comment type="caution">
    <text evidence="9">The sequence shown here is derived from an EMBL/GenBank/DDBJ whole genome shotgun (WGS) entry which is preliminary data.</text>
</comment>
<name>A0ABQ8UXP9_9EUKA</name>
<organism evidence="9 10">
    <name type="scientific">Paratrimastix pyriformis</name>
    <dbReference type="NCBI Taxonomy" id="342808"/>
    <lineage>
        <taxon>Eukaryota</taxon>
        <taxon>Metamonada</taxon>
        <taxon>Preaxostyla</taxon>
        <taxon>Paratrimastigidae</taxon>
        <taxon>Paratrimastix</taxon>
    </lineage>
</organism>
<sequence>MDLKSADLSKAERKRIDEEGWMNAVTNYEVLQTLLEELKSRPAPRAAPPHVLKMNAQFLRYLTAHCAPTCKQTKKGIKKLIEELEKFPLTKAERLQIVNLLPRTLVEIHLLIEECEERFTDDDLLSILRAVKVARPRIGDEEDEPLPEPAAAAAAPGEEEEEAPVPVPVPVPVPAPAHAPAPTPVADMKKPPVAGKPPAGAKAAAPKRRVLLDDDNDDAPQAGAAMEAEEGPADFVAEGRAADEDDGLGDDGGDDGGD</sequence>
<evidence type="ECO:0000256" key="5">
    <source>
        <dbReference type="ARBA" id="ARBA00023163"/>
    </source>
</evidence>
<dbReference type="InterPro" id="IPR005574">
    <property type="entry name" value="Rpb4/RPC9"/>
</dbReference>
<dbReference type="PANTHER" id="PTHR15561:SF0">
    <property type="entry name" value="DNA-DIRECTED RNA POLYMERASE III SUBUNIT RPC9"/>
    <property type="match status" value="1"/>
</dbReference>
<evidence type="ECO:0000259" key="8">
    <source>
        <dbReference type="SMART" id="SM00657"/>
    </source>
</evidence>
<dbReference type="Gene3D" id="1.20.1250.40">
    <property type="match status" value="1"/>
</dbReference>
<feature type="compositionally biased region" description="Acidic residues" evidence="7">
    <location>
        <begin position="243"/>
        <end position="258"/>
    </location>
</feature>
<feature type="domain" description="RNA polymerase Rpb4/RPC9 core" evidence="8">
    <location>
        <begin position="13"/>
        <end position="138"/>
    </location>
</feature>
<dbReference type="InterPro" id="IPR010997">
    <property type="entry name" value="HRDC-like_sf"/>
</dbReference>